<dbReference type="EMBL" id="MIJE01000035">
    <property type="protein sequence ID" value="OEF95756.1"/>
    <property type="molecule type" value="Genomic_DNA"/>
</dbReference>
<dbReference type="Proteomes" id="UP000094296">
    <property type="component" value="Unassembled WGS sequence"/>
</dbReference>
<dbReference type="STRING" id="766136.BHF68_11705"/>
<dbReference type="Pfam" id="PF10955">
    <property type="entry name" value="Fin"/>
    <property type="match status" value="1"/>
</dbReference>
<dbReference type="GO" id="GO:0010468">
    <property type="term" value="P:regulation of gene expression"/>
    <property type="evidence" value="ECO:0007669"/>
    <property type="project" value="InterPro"/>
</dbReference>
<organism evidence="1 2">
    <name type="scientific">Desulfuribacillus alkaliarsenatis</name>
    <dbReference type="NCBI Taxonomy" id="766136"/>
    <lineage>
        <taxon>Bacteria</taxon>
        <taxon>Bacillati</taxon>
        <taxon>Bacillota</taxon>
        <taxon>Desulfuribacillia</taxon>
        <taxon>Desulfuribacillales</taxon>
        <taxon>Desulfuribacillaceae</taxon>
        <taxon>Desulfuribacillus</taxon>
    </lineage>
</organism>
<gene>
    <name evidence="1" type="ORF">BHF68_11705</name>
</gene>
<protein>
    <recommendedName>
        <fullName evidence="3">Peptide ABC transporter permease</fullName>
    </recommendedName>
</protein>
<keyword evidence="2" id="KW-1185">Reference proteome</keyword>
<name>A0A1E5FZU1_9FIRM</name>
<proteinExistence type="predicted"/>
<sequence>MKYIYHCKHCRTIIDEIEADQETIKKLGLSDLTPEEQAELMAYNQQSQSMYVKTLCDYCYEALKANPELFLIGKPLH</sequence>
<accession>A0A1E5FZU1</accession>
<dbReference type="OrthoDB" id="2084556at2"/>
<dbReference type="InterPro" id="IPR020115">
    <property type="entry name" value="Fin"/>
</dbReference>
<evidence type="ECO:0008006" key="3">
    <source>
        <dbReference type="Google" id="ProtNLM"/>
    </source>
</evidence>
<comment type="caution">
    <text evidence="1">The sequence shown here is derived from an EMBL/GenBank/DDBJ whole genome shotgun (WGS) entry which is preliminary data.</text>
</comment>
<evidence type="ECO:0000313" key="2">
    <source>
        <dbReference type="Proteomes" id="UP000094296"/>
    </source>
</evidence>
<dbReference type="RefSeq" id="WP_069644322.1">
    <property type="nucleotide sequence ID" value="NZ_MIJE01000035.1"/>
</dbReference>
<dbReference type="AlphaFoldDB" id="A0A1E5FZU1"/>
<reference evidence="1 2" key="1">
    <citation type="submission" date="2016-09" db="EMBL/GenBank/DDBJ databases">
        <title>Draft genome sequence for the type strain of Desulfuribacillus alkaliarsenatis AHT28, an obligately anaerobic, sulfidogenic bacterium isolated from Russian soda lake sediments.</title>
        <authorList>
            <person name="Abin C.A."/>
            <person name="Hollibaugh J.T."/>
        </authorList>
    </citation>
    <scope>NUCLEOTIDE SEQUENCE [LARGE SCALE GENOMIC DNA]</scope>
    <source>
        <strain evidence="1 2">AHT28</strain>
    </source>
</reference>
<evidence type="ECO:0000313" key="1">
    <source>
        <dbReference type="EMBL" id="OEF95756.1"/>
    </source>
</evidence>